<protein>
    <recommendedName>
        <fullName evidence="3">Glycosyltransferase</fullName>
    </recommendedName>
</protein>
<accession>A0ABP7XKY8</accession>
<dbReference type="Proteomes" id="UP001501495">
    <property type="component" value="Unassembled WGS sequence"/>
</dbReference>
<keyword evidence="2" id="KW-1185">Reference proteome</keyword>
<name>A0ABP7XKY8_9ACTN</name>
<dbReference type="PANTHER" id="PTHR48050:SF13">
    <property type="entry name" value="STEROL 3-BETA-GLUCOSYLTRANSFERASE UGT80A2"/>
    <property type="match status" value="1"/>
</dbReference>
<proteinExistence type="predicted"/>
<dbReference type="RefSeq" id="WP_344733693.1">
    <property type="nucleotide sequence ID" value="NZ_BAAAZH010000017.1"/>
</dbReference>
<gene>
    <name evidence="1" type="ORF">GCM10022215_24530</name>
</gene>
<dbReference type="EMBL" id="BAAAZH010000017">
    <property type="protein sequence ID" value="GAA4120690.1"/>
    <property type="molecule type" value="Genomic_DNA"/>
</dbReference>
<dbReference type="Gene3D" id="3.40.50.2000">
    <property type="entry name" value="Glycogen Phosphorylase B"/>
    <property type="match status" value="2"/>
</dbReference>
<dbReference type="Pfam" id="PF00201">
    <property type="entry name" value="UDPGT"/>
    <property type="match status" value="1"/>
</dbReference>
<dbReference type="InterPro" id="IPR002213">
    <property type="entry name" value="UDP_glucos_trans"/>
</dbReference>
<dbReference type="PANTHER" id="PTHR48050">
    <property type="entry name" value="STEROL 3-BETA-GLUCOSYLTRANSFERASE"/>
    <property type="match status" value="1"/>
</dbReference>
<evidence type="ECO:0000313" key="1">
    <source>
        <dbReference type="EMBL" id="GAA4120690.1"/>
    </source>
</evidence>
<organism evidence="1 2">
    <name type="scientific">Nocardioides fonticola</name>
    <dbReference type="NCBI Taxonomy" id="450363"/>
    <lineage>
        <taxon>Bacteria</taxon>
        <taxon>Bacillati</taxon>
        <taxon>Actinomycetota</taxon>
        <taxon>Actinomycetes</taxon>
        <taxon>Propionibacteriales</taxon>
        <taxon>Nocardioidaceae</taxon>
        <taxon>Nocardioides</taxon>
    </lineage>
</organism>
<evidence type="ECO:0008006" key="3">
    <source>
        <dbReference type="Google" id="ProtNLM"/>
    </source>
</evidence>
<dbReference type="InterPro" id="IPR050426">
    <property type="entry name" value="Glycosyltransferase_28"/>
</dbReference>
<reference evidence="2" key="1">
    <citation type="journal article" date="2019" name="Int. J. Syst. Evol. Microbiol.">
        <title>The Global Catalogue of Microorganisms (GCM) 10K type strain sequencing project: providing services to taxonomists for standard genome sequencing and annotation.</title>
        <authorList>
            <consortium name="The Broad Institute Genomics Platform"/>
            <consortium name="The Broad Institute Genome Sequencing Center for Infectious Disease"/>
            <person name="Wu L."/>
            <person name="Ma J."/>
        </authorList>
    </citation>
    <scope>NUCLEOTIDE SEQUENCE [LARGE SCALE GENOMIC DNA]</scope>
    <source>
        <strain evidence="2">JCM 16703</strain>
    </source>
</reference>
<comment type="caution">
    <text evidence="1">The sequence shown here is derived from an EMBL/GenBank/DDBJ whole genome shotgun (WGS) entry which is preliminary data.</text>
</comment>
<dbReference type="SUPFAM" id="SSF53756">
    <property type="entry name" value="UDP-Glycosyltransferase/glycogen phosphorylase"/>
    <property type="match status" value="1"/>
</dbReference>
<sequence>MILLLPQGCFLSESSRMLAIHQRLQGRGADVVSATHGGSFATVYDDAGVDLIRMGSIDLERQRRLVASVPGMRGAPQDMWSVEELREQVRRELALIERVGASVLVTGWTLSALISSRVAGIPLIAEHAGSMLPPLFENDLVPLPSALPSPVLRLLPKPIATRALNRRMPHLRIHLNAINQVCAEYGVEEVPSFPALLMGDVSLVMDVPEMFGFSREEIDAWRPQHPASYREGARLAYGGPLFAQLDLPIPDEVDRFLDKEPVYVAMTSTPAAQVGAVVDRLRELRRPLLVSACGPDADALDALAGPDLMVAPILPHHRVVPRASLLVGAGGQGTVQAAMTAGVPLLGIPLQPEQDANVVLAQRRGAALRVGPRRAGTTTVVDAARRLLEDPSHRTAAAAMARAYAGVDGAAAAADVILRVAGSDPTSPASLPTSPQELP</sequence>
<evidence type="ECO:0000313" key="2">
    <source>
        <dbReference type="Proteomes" id="UP001501495"/>
    </source>
</evidence>